<accession>A0ACC1M7E9</accession>
<reference evidence="1" key="1">
    <citation type="submission" date="2022-07" db="EMBL/GenBank/DDBJ databases">
        <title>Phylogenomic reconstructions and comparative analyses of Kickxellomycotina fungi.</title>
        <authorList>
            <person name="Reynolds N.K."/>
            <person name="Stajich J.E."/>
            <person name="Barry K."/>
            <person name="Grigoriev I.V."/>
            <person name="Crous P."/>
            <person name="Smith M.E."/>
        </authorList>
    </citation>
    <scope>NUCLEOTIDE SEQUENCE</scope>
    <source>
        <strain evidence="1">CBS 190363</strain>
    </source>
</reference>
<sequence length="722" mass="76758">MGLTITATFEKQGIYFAGDTLECHIRFANVRSAQKDSDNSRTSTADRAGASQNGVMPMSRKFTNRSDYPVAAAPLAESANEAAAFPSLDGCGLEYSAAPPPLQASGGRKQSIVPITRGSSLSRPPPMPKPPGRDSPAFGARQASRASERDAREGIAAAQRRGGGLAVFPSLEGGSPNSADLSPRADLSRAFRVHSISRDDGRRTINEDYSPVPSRRQPSASNWRDIGAMSPDASGPKARLSTSSALSTPTTAFTSWLPFGIKQTPNPPRKPTPSVLNENASSEAGSSGLLSNLWRNISGGSNPPSRPATRTGTMAEDDFGIERLAIGFAEVSGSIGLSASYIKPEQLELLMAHRGTNYATGSLARNVPIGGGLGGREPAAHATSNGSSRALKSLALLISSPTVLFSELVMTPGESQTFSLKIQLPKSLPPSFRGRTACISYDLVIIAKRSMLDPSSHVVRIPFRVLARVGHNGISETFAFSSPAHMPPSHSRLTYQESTSMTTPRNASPSLAVNTGELSQPSPGSASELTTEFAYEQLAESSFLQSLLSSVDANMTADTQSVPSIEFGTRDSGYSAAEGDNAEEEFSIRNIQAVCRKRAPVSFSLSQDGCTVASVWLPKRTYQLGDLVSGRIDLHASPISVYQVSIWLESVETVSDQFSNFSQSRAHELTRKVYAEHHEFCRDARTLGFSLASLPAAAASFASAIVSSEWLLRIELIIGQAG</sequence>
<keyword evidence="2" id="KW-1185">Reference proteome</keyword>
<dbReference type="Proteomes" id="UP001139981">
    <property type="component" value="Unassembled WGS sequence"/>
</dbReference>
<protein>
    <submittedName>
        <fullName evidence="1">Golgi membrane exchange factor (Ric1p-Rgp1p) subunit</fullName>
    </submittedName>
</protein>
<comment type="caution">
    <text evidence="1">The sequence shown here is derived from an EMBL/GenBank/DDBJ whole genome shotgun (WGS) entry which is preliminary data.</text>
</comment>
<evidence type="ECO:0000313" key="2">
    <source>
        <dbReference type="Proteomes" id="UP001139981"/>
    </source>
</evidence>
<evidence type="ECO:0000313" key="1">
    <source>
        <dbReference type="EMBL" id="KAJ2899409.1"/>
    </source>
</evidence>
<name>A0ACC1M7E9_9FUNG</name>
<dbReference type="EMBL" id="JANBVB010000027">
    <property type="protein sequence ID" value="KAJ2899409.1"/>
    <property type="molecule type" value="Genomic_DNA"/>
</dbReference>
<feature type="non-terminal residue" evidence="1">
    <location>
        <position position="722"/>
    </location>
</feature>
<proteinExistence type="predicted"/>
<gene>
    <name evidence="1" type="primary">RGP1</name>
    <name evidence="1" type="ORF">IWW38_000983</name>
</gene>
<organism evidence="1 2">
    <name type="scientific">Coemansia aciculifera</name>
    <dbReference type="NCBI Taxonomy" id="417176"/>
    <lineage>
        <taxon>Eukaryota</taxon>
        <taxon>Fungi</taxon>
        <taxon>Fungi incertae sedis</taxon>
        <taxon>Zoopagomycota</taxon>
        <taxon>Kickxellomycotina</taxon>
        <taxon>Kickxellomycetes</taxon>
        <taxon>Kickxellales</taxon>
        <taxon>Kickxellaceae</taxon>
        <taxon>Coemansia</taxon>
    </lineage>
</organism>